<reference evidence="4 5" key="1">
    <citation type="submission" date="2023-07" db="EMBL/GenBank/DDBJ databases">
        <title>Sorghum-associated microbial communities from plants grown in Nebraska, USA.</title>
        <authorList>
            <person name="Schachtman D."/>
        </authorList>
    </citation>
    <scope>NUCLEOTIDE SEQUENCE [LARGE SCALE GENOMIC DNA]</scope>
    <source>
        <strain evidence="4 5">DS1781</strain>
    </source>
</reference>
<feature type="domain" description="PilX/PilW C-terminal" evidence="2">
    <location>
        <begin position="108"/>
        <end position="207"/>
    </location>
</feature>
<keyword evidence="1" id="KW-0472">Membrane</keyword>
<comment type="caution">
    <text evidence="4">The sequence shown here is derived from an EMBL/GenBank/DDBJ whole genome shotgun (WGS) entry which is preliminary data.</text>
</comment>
<protein>
    <submittedName>
        <fullName evidence="4">Type IV pilus assembly protein PilX</fullName>
    </submittedName>
</protein>
<name>A0ABU1NGQ3_9BURK</name>
<evidence type="ECO:0000313" key="5">
    <source>
        <dbReference type="Proteomes" id="UP001184230"/>
    </source>
</evidence>
<dbReference type="EMBL" id="JAVDRF010000007">
    <property type="protein sequence ID" value="MDR6537619.1"/>
    <property type="molecule type" value="Genomic_DNA"/>
</dbReference>
<gene>
    <name evidence="4" type="ORF">J2739_003400</name>
</gene>
<accession>A0ABU1NGQ3</accession>
<evidence type="ECO:0000259" key="3">
    <source>
        <dbReference type="Pfam" id="PF14341"/>
    </source>
</evidence>
<dbReference type="InterPro" id="IPR025746">
    <property type="entry name" value="PilX_N_dom"/>
</dbReference>
<dbReference type="Pfam" id="PF13681">
    <property type="entry name" value="PilX"/>
    <property type="match status" value="1"/>
</dbReference>
<evidence type="ECO:0000259" key="2">
    <source>
        <dbReference type="Pfam" id="PF13681"/>
    </source>
</evidence>
<keyword evidence="5" id="KW-1185">Reference proteome</keyword>
<keyword evidence="1" id="KW-0812">Transmembrane</keyword>
<proteinExistence type="predicted"/>
<evidence type="ECO:0000313" key="4">
    <source>
        <dbReference type="EMBL" id="MDR6537619.1"/>
    </source>
</evidence>
<organism evidence="4 5">
    <name type="scientific">Variovorax soli</name>
    <dbReference type="NCBI Taxonomy" id="376815"/>
    <lineage>
        <taxon>Bacteria</taxon>
        <taxon>Pseudomonadati</taxon>
        <taxon>Pseudomonadota</taxon>
        <taxon>Betaproteobacteria</taxon>
        <taxon>Burkholderiales</taxon>
        <taxon>Comamonadaceae</taxon>
        <taxon>Variovorax</taxon>
    </lineage>
</organism>
<dbReference type="RefSeq" id="WP_309903663.1">
    <property type="nucleotide sequence ID" value="NZ_JAVDRF010000007.1"/>
</dbReference>
<dbReference type="Pfam" id="PF14341">
    <property type="entry name" value="PilX_N"/>
    <property type="match status" value="1"/>
</dbReference>
<feature type="transmembrane region" description="Helical" evidence="1">
    <location>
        <begin position="15"/>
        <end position="40"/>
    </location>
</feature>
<keyword evidence="1" id="KW-1133">Transmembrane helix</keyword>
<evidence type="ECO:0000256" key="1">
    <source>
        <dbReference type="SAM" id="Phobius"/>
    </source>
</evidence>
<dbReference type="Proteomes" id="UP001184230">
    <property type="component" value="Unassembled WGS sequence"/>
</dbReference>
<dbReference type="InterPro" id="IPR025205">
    <property type="entry name" value="PilX/PilW_C"/>
</dbReference>
<sequence length="208" mass="21951">MPHLFYAGPAQREKGVSLIVVLLILVVVSILGVGSAQIALQGEHGARNDRDMQLAWQAAEAALQDAEFDIHGPGTGNRSALFGGLQDTSSFITDCGDQNSGPSSKSLGLCAMVTSGTPAWLKVDFTVTGTAARTVKFGTFTGRSFAASDSGATHGIEPYQAPRYVIEPIPDPGNRDASATGSYVYRVTAMGFGPRKDIQAVTQIIYRN</sequence>
<feature type="domain" description="Type 4 fimbrial biogenesis protein PilX N-terminal" evidence="3">
    <location>
        <begin position="14"/>
        <end position="63"/>
    </location>
</feature>